<evidence type="ECO:0000313" key="1">
    <source>
        <dbReference type="EMBL" id="RDV26780.1"/>
    </source>
</evidence>
<evidence type="ECO:0008006" key="3">
    <source>
        <dbReference type="Google" id="ProtNLM"/>
    </source>
</evidence>
<keyword evidence="2" id="KW-1185">Reference proteome</keyword>
<dbReference type="EMBL" id="QRHA01000004">
    <property type="protein sequence ID" value="RDV26780.1"/>
    <property type="molecule type" value="Genomic_DNA"/>
</dbReference>
<gene>
    <name evidence="1" type="ORF">DXV75_07270</name>
</gene>
<accession>A0A3D8MAC3</accession>
<organism evidence="1 2">
    <name type="scientific">Alteromonas aestuariivivens</name>
    <dbReference type="NCBI Taxonomy" id="1938339"/>
    <lineage>
        <taxon>Bacteria</taxon>
        <taxon>Pseudomonadati</taxon>
        <taxon>Pseudomonadota</taxon>
        <taxon>Gammaproteobacteria</taxon>
        <taxon>Alteromonadales</taxon>
        <taxon>Alteromonadaceae</taxon>
        <taxon>Alteromonas/Salinimonas group</taxon>
        <taxon>Alteromonas</taxon>
    </lineage>
</organism>
<reference evidence="2" key="1">
    <citation type="submission" date="2018-08" db="EMBL/GenBank/DDBJ databases">
        <authorList>
            <person name="Zhang J."/>
            <person name="Du Z.-J."/>
        </authorList>
    </citation>
    <scope>NUCLEOTIDE SEQUENCE [LARGE SCALE GENOMIC DNA]</scope>
    <source>
        <strain evidence="2">KCTC 52655</strain>
    </source>
</reference>
<evidence type="ECO:0000313" key="2">
    <source>
        <dbReference type="Proteomes" id="UP000256561"/>
    </source>
</evidence>
<sequence length="121" mass="13616">MEAFGQDYRQAMTTLGAGKWADLITLIGESLFTPDAESSLRNRIVQIHQLGLTHVALNLTNSTVQLSSIMQSQRLYRGTSISLNTFSHQQEAMDWLKTQGFYTCDDETHQHQEAVKKLNSA</sequence>
<proteinExistence type="predicted"/>
<dbReference type="AlphaFoldDB" id="A0A3D8MAC3"/>
<dbReference type="Proteomes" id="UP000256561">
    <property type="component" value="Unassembled WGS sequence"/>
</dbReference>
<comment type="caution">
    <text evidence="1">The sequence shown here is derived from an EMBL/GenBank/DDBJ whole genome shotgun (WGS) entry which is preliminary data.</text>
</comment>
<protein>
    <recommendedName>
        <fullName evidence="3">STAS/SEC14 domain-containing protein</fullName>
    </recommendedName>
</protein>
<name>A0A3D8MAC3_9ALTE</name>